<gene>
    <name evidence="1" type="ORF">LEP1GSC105_3438</name>
</gene>
<comment type="caution">
    <text evidence="1">The sequence shown here is derived from an EMBL/GenBank/DDBJ whole genome shotgun (WGS) entry which is preliminary data.</text>
</comment>
<protein>
    <submittedName>
        <fullName evidence="1">Uncharacterized protein</fullName>
    </submittedName>
</protein>
<organism evidence="1 2">
    <name type="scientific">Leptospira interrogans str. UI 12758</name>
    <dbReference type="NCBI Taxonomy" id="1049938"/>
    <lineage>
        <taxon>Bacteria</taxon>
        <taxon>Pseudomonadati</taxon>
        <taxon>Spirochaetota</taxon>
        <taxon>Spirochaetia</taxon>
        <taxon>Leptospirales</taxon>
        <taxon>Leptospiraceae</taxon>
        <taxon>Leptospira</taxon>
    </lineage>
</organism>
<accession>A0A0E2DA51</accession>
<reference evidence="1 2" key="1">
    <citation type="submission" date="2012-10" db="EMBL/GenBank/DDBJ databases">
        <authorList>
            <person name="Harkins D.M."/>
            <person name="Durkin A.S."/>
            <person name="Brinkac L.M."/>
            <person name="Haft D.H."/>
            <person name="Selengut J.D."/>
            <person name="Sanka R."/>
            <person name="DePew J."/>
            <person name="Purushe J."/>
            <person name="Chanthongthip A."/>
            <person name="Lattana O."/>
            <person name="Phetsouvanh R."/>
            <person name="Newton P.N."/>
            <person name="Vinetz J.M."/>
            <person name="Sutton G.G."/>
            <person name="Nierman W.C."/>
            <person name="Fouts D.E."/>
        </authorList>
    </citation>
    <scope>NUCLEOTIDE SEQUENCE [LARGE SCALE GENOMIC DNA]</scope>
    <source>
        <strain evidence="1 2">UI 12758</strain>
    </source>
</reference>
<dbReference type="AlphaFoldDB" id="A0A0E2DA51"/>
<sequence>MLKKSIFQTILPIPFILTKKQKKINLSTLSILSLKNI</sequence>
<proteinExistence type="predicted"/>
<dbReference type="EMBL" id="AHNR02000016">
    <property type="protein sequence ID" value="EKR56338.1"/>
    <property type="molecule type" value="Genomic_DNA"/>
</dbReference>
<evidence type="ECO:0000313" key="2">
    <source>
        <dbReference type="Proteomes" id="UP000001340"/>
    </source>
</evidence>
<evidence type="ECO:0000313" key="1">
    <source>
        <dbReference type="EMBL" id="EKR56338.1"/>
    </source>
</evidence>
<dbReference type="Proteomes" id="UP000001340">
    <property type="component" value="Unassembled WGS sequence"/>
</dbReference>
<name>A0A0E2DA51_LEPIR</name>